<keyword evidence="1 4" id="KW-0808">Transferase</keyword>
<proteinExistence type="predicted"/>
<dbReference type="GO" id="GO:0016747">
    <property type="term" value="F:acyltransferase activity, transferring groups other than amino-acyl groups"/>
    <property type="evidence" value="ECO:0007669"/>
    <property type="project" value="InterPro"/>
</dbReference>
<sequence>MIETTIRRAEAADADRLTDLIQASSAYHGEYAPMIDGYRVTPDYIAGHEVFLALDPATDQLLGFYGLIREPAELDLMFVADEAQGRGTGRELIAHMLEQARAAGIASVLVVSHPDAERFYLRVGAERVGTFPAHGRITWDRPELRFTVR</sequence>
<dbReference type="AlphaFoldDB" id="A0A372ZYE9"/>
<evidence type="ECO:0000313" key="5">
    <source>
        <dbReference type="Proteomes" id="UP000263377"/>
    </source>
</evidence>
<organism evidence="4 5">
    <name type="scientific">Kitasatospora xanthocidica</name>
    <dbReference type="NCBI Taxonomy" id="83382"/>
    <lineage>
        <taxon>Bacteria</taxon>
        <taxon>Bacillati</taxon>
        <taxon>Actinomycetota</taxon>
        <taxon>Actinomycetes</taxon>
        <taxon>Kitasatosporales</taxon>
        <taxon>Streptomycetaceae</taxon>
        <taxon>Kitasatospora</taxon>
    </lineage>
</organism>
<comment type="caution">
    <text evidence="4">The sequence shown here is derived from an EMBL/GenBank/DDBJ whole genome shotgun (WGS) entry which is preliminary data.</text>
</comment>
<dbReference type="Pfam" id="PF13673">
    <property type="entry name" value="Acetyltransf_10"/>
    <property type="match status" value="1"/>
</dbReference>
<dbReference type="InterPro" id="IPR016181">
    <property type="entry name" value="Acyl_CoA_acyltransferase"/>
</dbReference>
<dbReference type="InterPro" id="IPR000182">
    <property type="entry name" value="GNAT_dom"/>
</dbReference>
<dbReference type="CDD" id="cd04301">
    <property type="entry name" value="NAT_SF"/>
    <property type="match status" value="1"/>
</dbReference>
<dbReference type="InterPro" id="IPR050832">
    <property type="entry name" value="Bact_Acetyltransf"/>
</dbReference>
<dbReference type="Gene3D" id="3.40.630.30">
    <property type="match status" value="1"/>
</dbReference>
<dbReference type="PROSITE" id="PS51186">
    <property type="entry name" value="GNAT"/>
    <property type="match status" value="1"/>
</dbReference>
<dbReference type="PANTHER" id="PTHR43877">
    <property type="entry name" value="AMINOALKYLPHOSPHONATE N-ACETYLTRANSFERASE-RELATED-RELATED"/>
    <property type="match status" value="1"/>
</dbReference>
<gene>
    <name evidence="4" type="ORF">DR950_26280</name>
</gene>
<protein>
    <submittedName>
        <fullName evidence="4">GNAT family N-acetyltransferase</fullName>
    </submittedName>
</protein>
<name>A0A372ZYE9_9ACTN</name>
<dbReference type="SUPFAM" id="SSF55729">
    <property type="entry name" value="Acyl-CoA N-acyltransferases (Nat)"/>
    <property type="match status" value="1"/>
</dbReference>
<evidence type="ECO:0000256" key="2">
    <source>
        <dbReference type="ARBA" id="ARBA00023315"/>
    </source>
</evidence>
<keyword evidence="2" id="KW-0012">Acyltransferase</keyword>
<accession>A0A372ZYE9</accession>
<feature type="domain" description="N-acetyltransferase" evidence="3">
    <location>
        <begin position="4"/>
        <end position="145"/>
    </location>
</feature>
<evidence type="ECO:0000256" key="1">
    <source>
        <dbReference type="ARBA" id="ARBA00022679"/>
    </source>
</evidence>
<dbReference type="EMBL" id="QVIG01000001">
    <property type="protein sequence ID" value="RGD60811.1"/>
    <property type="molecule type" value="Genomic_DNA"/>
</dbReference>
<dbReference type="Proteomes" id="UP000263377">
    <property type="component" value="Unassembled WGS sequence"/>
</dbReference>
<keyword evidence="5" id="KW-1185">Reference proteome</keyword>
<dbReference type="RefSeq" id="WP_117488985.1">
    <property type="nucleotide sequence ID" value="NZ_QVIG01000001.1"/>
</dbReference>
<evidence type="ECO:0000313" key="4">
    <source>
        <dbReference type="EMBL" id="RGD60811.1"/>
    </source>
</evidence>
<reference evidence="4 5" key="1">
    <citation type="submission" date="2018-08" db="EMBL/GenBank/DDBJ databases">
        <title>Diversity &amp; Physiological Properties of Lignin-Decomposing Actinobacteria from Soil.</title>
        <authorList>
            <person name="Roh S.G."/>
            <person name="Kim S.B."/>
        </authorList>
    </citation>
    <scope>NUCLEOTIDE SEQUENCE [LARGE SCALE GENOMIC DNA]</scope>
    <source>
        <strain evidence="4 5">MMS17-GH009</strain>
    </source>
</reference>
<evidence type="ECO:0000259" key="3">
    <source>
        <dbReference type="PROSITE" id="PS51186"/>
    </source>
</evidence>